<dbReference type="InterPro" id="IPR008988">
    <property type="entry name" value="Transcriptional_repressor_C"/>
</dbReference>
<dbReference type="KEGG" id="ebh:BSEPE_1063"/>
<dbReference type="GO" id="GO:0046914">
    <property type="term" value="F:transition metal ion binding"/>
    <property type="evidence" value="ECO:0007669"/>
    <property type="project" value="InterPro"/>
</dbReference>
<keyword evidence="1" id="KW-0408">Iron</keyword>
<dbReference type="Gene3D" id="2.30.30.90">
    <property type="match status" value="1"/>
</dbReference>
<evidence type="ECO:0000259" key="2">
    <source>
        <dbReference type="SMART" id="SM00899"/>
    </source>
</evidence>
<evidence type="ECO:0000256" key="1">
    <source>
        <dbReference type="ARBA" id="ARBA00023004"/>
    </source>
</evidence>
<gene>
    <name evidence="3" type="ORF">BSEPE_1063</name>
</gene>
<evidence type="ECO:0000313" key="4">
    <source>
        <dbReference type="Proteomes" id="UP000067399"/>
    </source>
</evidence>
<dbReference type="OrthoDB" id="7067852at2"/>
<sequence>MNTLSKQKVGSRCEIETMALTHVKKMRLLGLGINTGLKVSILRNRGGDMVLALGNARVSVGRTIADLIKVRMV</sequence>
<proteinExistence type="predicted"/>
<dbReference type="AlphaFoldDB" id="A0A0P0USI5"/>
<evidence type="ECO:0000313" key="3">
    <source>
        <dbReference type="EMBL" id="BAS68054.1"/>
    </source>
</evidence>
<keyword evidence="4" id="KW-1185">Reference proteome</keyword>
<accession>A0A0P0USI5</accession>
<dbReference type="Proteomes" id="UP000067399">
    <property type="component" value="Chromosome"/>
</dbReference>
<protein>
    <recommendedName>
        <fullName evidence="2">Ferrous iron transporter FeoA-like domain-containing protein</fullName>
    </recommendedName>
</protein>
<dbReference type="Pfam" id="PF04023">
    <property type="entry name" value="FeoA"/>
    <property type="match status" value="1"/>
</dbReference>
<dbReference type="InterPro" id="IPR007167">
    <property type="entry name" value="Fe-transptr_FeoA-like"/>
</dbReference>
<dbReference type="InterPro" id="IPR038157">
    <property type="entry name" value="FeoA_core_dom"/>
</dbReference>
<dbReference type="STRING" id="1303921.BSEPE_1063"/>
<organism evidence="3 4">
    <name type="scientific">endosymbiont of Bathymodiolus septemdierum str. Myojin knoll</name>
    <dbReference type="NCBI Taxonomy" id="1303921"/>
    <lineage>
        <taxon>Bacteria</taxon>
        <taxon>Pseudomonadati</taxon>
        <taxon>Pseudomonadota</taxon>
        <taxon>Gammaproteobacteria</taxon>
        <taxon>sulfur-oxidizing symbionts</taxon>
    </lineage>
</organism>
<reference evidence="3 4" key="2">
    <citation type="journal article" date="2016" name="ISME J.">
        <title>Heterogeneous composition of key metabolic gene clusters in a vent mussel symbiont population.</title>
        <authorList>
            <person name="Ikuta T."/>
            <person name="Takaki Y."/>
            <person name="Nagai Y."/>
            <person name="Shimamura S."/>
            <person name="Tsuda M."/>
            <person name="Kawagucci S."/>
            <person name="Aoki Y."/>
            <person name="Inoue K."/>
            <person name="Teruya M."/>
            <person name="Satou K."/>
            <person name="Teruya K."/>
            <person name="Shimoji M."/>
            <person name="Tamotsu H."/>
            <person name="Hirano T."/>
            <person name="Maruyama T."/>
            <person name="Yoshida T."/>
        </authorList>
    </citation>
    <scope>NUCLEOTIDE SEQUENCE [LARGE SCALE GENOMIC DNA]</scope>
    <source>
        <strain evidence="3 4">Myojin Knoll</strain>
    </source>
</reference>
<dbReference type="EMBL" id="AP013042">
    <property type="protein sequence ID" value="BAS68054.1"/>
    <property type="molecule type" value="Genomic_DNA"/>
</dbReference>
<reference evidence="3 4" key="1">
    <citation type="journal article" date="2000" name="Mar. Ecol. Prog. Ser.">
        <title>Phylogenetic characterization of endosymbionts in three hydrothermal vent mussels: influence on host distributions.</title>
        <authorList>
            <person name="Fujiwara Y."/>
            <person name="Takai K."/>
            <person name="Uematsu K."/>
            <person name="Tsuchida S."/>
            <person name="Hunt J.C."/>
            <person name="Hashimoto J."/>
        </authorList>
    </citation>
    <scope>NUCLEOTIDE SEQUENCE [LARGE SCALE GENOMIC DNA]</scope>
    <source>
        <strain evidence="3 4">Myojin Knoll</strain>
    </source>
</reference>
<name>A0A0P0USI5_9GAMM</name>
<dbReference type="SUPFAM" id="SSF50037">
    <property type="entry name" value="C-terminal domain of transcriptional repressors"/>
    <property type="match status" value="1"/>
</dbReference>
<dbReference type="SMART" id="SM00899">
    <property type="entry name" value="FeoA"/>
    <property type="match status" value="1"/>
</dbReference>
<feature type="domain" description="Ferrous iron transporter FeoA-like" evidence="2">
    <location>
        <begin position="2"/>
        <end position="72"/>
    </location>
</feature>
<dbReference type="RefSeq" id="WP_066044884.1">
    <property type="nucleotide sequence ID" value="NZ_AP013042.1"/>
</dbReference>